<dbReference type="InterPro" id="IPR036034">
    <property type="entry name" value="PDZ_sf"/>
</dbReference>
<dbReference type="AlphaFoldDB" id="A0AAW9DAV7"/>
<organism evidence="8 9">
    <name type="scientific">Aliarcobacter skirrowii</name>
    <dbReference type="NCBI Taxonomy" id="28200"/>
    <lineage>
        <taxon>Bacteria</taxon>
        <taxon>Pseudomonadati</taxon>
        <taxon>Campylobacterota</taxon>
        <taxon>Epsilonproteobacteria</taxon>
        <taxon>Campylobacterales</taxon>
        <taxon>Arcobacteraceae</taxon>
        <taxon>Aliarcobacter</taxon>
    </lineage>
</organism>
<evidence type="ECO:0000256" key="1">
    <source>
        <dbReference type="ARBA" id="ARBA00009179"/>
    </source>
</evidence>
<feature type="chain" id="PRO_5043532931" evidence="6">
    <location>
        <begin position="21"/>
        <end position="435"/>
    </location>
</feature>
<sequence length="435" mass="47565">MKKLIITSILSLFLTISLFAKEKNETATSDQTRFESLTKLTKVIGTVEKYYVDDIKLQEIIDKALKGLMQELDAHSSYLDKKASNEMSITTAGEFGGLGITVGMRDGALTVISPIDDTPAYKAGVKASDIILKIDDKATLGMTLDEAVSIMRGKPKTDISITVVRKGELKPIEIKMQRDIIKVQSVFAKTVEDEDLLYIRISSFDAKVTEELQKAIKNNPNAKGIILDLRNNPGGLLGQAIGVVDLFVKSGTIVSQKGRDKESEEKFEATKFGFKSDLPLVVLVNEGSASASEIVSGSLQDHKRAVIIGEKTFGKGSVQAVLPINDEQTENIKLTIAKYYLPSGRTIQALGVTPDIIASAGKVTQDEDSAFRIKEADLKRHLEGELDKVDKKSKNDSKSSKNDSNKIVSKEELLNDNQLNTSLAILKSLIIMNKN</sequence>
<evidence type="ECO:0000256" key="6">
    <source>
        <dbReference type="SAM" id="SignalP"/>
    </source>
</evidence>
<evidence type="ECO:0000256" key="2">
    <source>
        <dbReference type="ARBA" id="ARBA00022670"/>
    </source>
</evidence>
<dbReference type="InterPro" id="IPR001478">
    <property type="entry name" value="PDZ"/>
</dbReference>
<dbReference type="PROSITE" id="PS50106">
    <property type="entry name" value="PDZ"/>
    <property type="match status" value="1"/>
</dbReference>
<dbReference type="GO" id="GO:0006508">
    <property type="term" value="P:proteolysis"/>
    <property type="evidence" value="ECO:0007669"/>
    <property type="project" value="UniProtKB-KW"/>
</dbReference>
<dbReference type="GO" id="GO:0008236">
    <property type="term" value="F:serine-type peptidase activity"/>
    <property type="evidence" value="ECO:0007669"/>
    <property type="project" value="UniProtKB-KW"/>
</dbReference>
<feature type="domain" description="PDZ" evidence="7">
    <location>
        <begin position="86"/>
        <end position="152"/>
    </location>
</feature>
<dbReference type="InterPro" id="IPR004447">
    <property type="entry name" value="Peptidase_S41A"/>
</dbReference>
<name>A0AAW9DAV7_9BACT</name>
<dbReference type="Gene3D" id="2.30.42.10">
    <property type="match status" value="1"/>
</dbReference>
<evidence type="ECO:0000313" key="9">
    <source>
        <dbReference type="Proteomes" id="UP001283691"/>
    </source>
</evidence>
<dbReference type="CDD" id="cd07560">
    <property type="entry name" value="Peptidase_S41_CPP"/>
    <property type="match status" value="1"/>
</dbReference>
<dbReference type="PANTHER" id="PTHR32060">
    <property type="entry name" value="TAIL-SPECIFIC PROTEASE"/>
    <property type="match status" value="1"/>
</dbReference>
<gene>
    <name evidence="8" type="ORF">Q6A80_07005</name>
</gene>
<dbReference type="NCBIfam" id="TIGR00225">
    <property type="entry name" value="prc"/>
    <property type="match status" value="1"/>
</dbReference>
<dbReference type="PANTHER" id="PTHR32060:SF30">
    <property type="entry name" value="CARBOXY-TERMINAL PROCESSING PROTEASE CTPA"/>
    <property type="match status" value="1"/>
</dbReference>
<dbReference type="GO" id="GO:0030288">
    <property type="term" value="C:outer membrane-bounded periplasmic space"/>
    <property type="evidence" value="ECO:0007669"/>
    <property type="project" value="TreeGrafter"/>
</dbReference>
<evidence type="ECO:0000259" key="7">
    <source>
        <dbReference type="PROSITE" id="PS50106"/>
    </source>
</evidence>
<dbReference type="GO" id="GO:0004175">
    <property type="term" value="F:endopeptidase activity"/>
    <property type="evidence" value="ECO:0007669"/>
    <property type="project" value="TreeGrafter"/>
</dbReference>
<dbReference type="Gene3D" id="3.90.226.10">
    <property type="entry name" value="2-enoyl-CoA Hydratase, Chain A, domain 1"/>
    <property type="match status" value="1"/>
</dbReference>
<reference evidence="8" key="2">
    <citation type="submission" date="2023-07" db="EMBL/GenBank/DDBJ databases">
        <authorList>
            <person name="Zhang M."/>
            <person name="Zhou G."/>
        </authorList>
    </citation>
    <scope>NUCLEOTIDE SEQUENCE</scope>
    <source>
        <strain evidence="8">BJSY19SF1-2</strain>
    </source>
</reference>
<evidence type="ECO:0000313" key="8">
    <source>
        <dbReference type="EMBL" id="MDX4069477.1"/>
    </source>
</evidence>
<evidence type="ECO:0000256" key="5">
    <source>
        <dbReference type="RuleBase" id="RU004404"/>
    </source>
</evidence>
<dbReference type="FunFam" id="2.30.42.10:FF:000063">
    <property type="entry name" value="Peptidase, S41 family"/>
    <property type="match status" value="1"/>
</dbReference>
<dbReference type="Pfam" id="PF13180">
    <property type="entry name" value="PDZ_2"/>
    <property type="match status" value="1"/>
</dbReference>
<dbReference type="InterPro" id="IPR029045">
    <property type="entry name" value="ClpP/crotonase-like_dom_sf"/>
</dbReference>
<dbReference type="CDD" id="cd06782">
    <property type="entry name" value="cpPDZ_CPP-like"/>
    <property type="match status" value="1"/>
</dbReference>
<reference evidence="8" key="1">
    <citation type="journal article" date="2023" name="Front. Microbiol.">
        <title>Genomic diversity and taxonomic marker for Arcobacter species.</title>
        <authorList>
            <person name="Zhou G."/>
            <person name="Gu Y."/>
            <person name="Wang H."/>
            <person name="Chen X."/>
            <person name="Zhang X."/>
            <person name="Shao Z."/>
            <person name="Yan X."/>
            <person name="Zhang J."/>
            <person name="Zhang M."/>
        </authorList>
    </citation>
    <scope>NUCLEOTIDE SEQUENCE</scope>
    <source>
        <strain evidence="8">BJSY19SF1-2</strain>
    </source>
</reference>
<keyword evidence="3 5" id="KW-0378">Hydrolase</keyword>
<dbReference type="Proteomes" id="UP001283691">
    <property type="component" value="Unassembled WGS sequence"/>
</dbReference>
<dbReference type="SUPFAM" id="SSF52096">
    <property type="entry name" value="ClpP/crotonase"/>
    <property type="match status" value="1"/>
</dbReference>
<comment type="caution">
    <text evidence="8">The sequence shown here is derived from an EMBL/GenBank/DDBJ whole genome shotgun (WGS) entry which is preliminary data.</text>
</comment>
<dbReference type="SMART" id="SM00228">
    <property type="entry name" value="PDZ"/>
    <property type="match status" value="1"/>
</dbReference>
<evidence type="ECO:0000256" key="4">
    <source>
        <dbReference type="ARBA" id="ARBA00022825"/>
    </source>
</evidence>
<proteinExistence type="inferred from homology"/>
<dbReference type="SUPFAM" id="SSF50156">
    <property type="entry name" value="PDZ domain-like"/>
    <property type="match status" value="1"/>
</dbReference>
<dbReference type="GO" id="GO:0007165">
    <property type="term" value="P:signal transduction"/>
    <property type="evidence" value="ECO:0007669"/>
    <property type="project" value="TreeGrafter"/>
</dbReference>
<feature type="signal peptide" evidence="6">
    <location>
        <begin position="1"/>
        <end position="20"/>
    </location>
</feature>
<protein>
    <submittedName>
        <fullName evidence="8">S41 family peptidase</fullName>
    </submittedName>
</protein>
<evidence type="ECO:0000256" key="3">
    <source>
        <dbReference type="ARBA" id="ARBA00022801"/>
    </source>
</evidence>
<keyword evidence="4 5" id="KW-0720">Serine protease</keyword>
<dbReference type="Pfam" id="PF03572">
    <property type="entry name" value="Peptidase_S41"/>
    <property type="match status" value="1"/>
</dbReference>
<dbReference type="EMBL" id="JAUQUR010000003">
    <property type="protein sequence ID" value="MDX4069477.1"/>
    <property type="molecule type" value="Genomic_DNA"/>
</dbReference>
<dbReference type="RefSeq" id="WP_066161935.1">
    <property type="nucleotide sequence ID" value="NZ_JAUQUG010000003.1"/>
</dbReference>
<comment type="similarity">
    <text evidence="1 5">Belongs to the peptidase S41A family.</text>
</comment>
<accession>A0AAW9DAV7</accession>
<keyword evidence="2 5" id="KW-0645">Protease</keyword>
<keyword evidence="6" id="KW-0732">Signal</keyword>
<dbReference type="Gene3D" id="3.30.750.44">
    <property type="match status" value="1"/>
</dbReference>
<dbReference type="SMART" id="SM00245">
    <property type="entry name" value="TSPc"/>
    <property type="match status" value="1"/>
</dbReference>
<dbReference type="InterPro" id="IPR005151">
    <property type="entry name" value="Tail-specific_protease"/>
</dbReference>